<sequence>MKKQGERMLVEKYLVSSIETKFRTVALLYAIGYAAPELVNQRQRCVFRCLLVLGKGPPNAHVRLFWVNYQPWDILQPHLVKTRHAEIHFYDLTLPSVIGSNRCSNHSFENVYITFYFYYFPITEVVDEMEECG</sequence>
<dbReference type="EMBL" id="JABFAC010000009">
    <property type="protein sequence ID" value="MBA0622791.1"/>
    <property type="molecule type" value="Genomic_DNA"/>
</dbReference>
<proteinExistence type="predicted"/>
<organism evidence="1 2">
    <name type="scientific">Gossypium davidsonii</name>
    <name type="common">Davidson's cotton</name>
    <name type="synonym">Gossypium klotzschianum subsp. davidsonii</name>
    <dbReference type="NCBI Taxonomy" id="34287"/>
    <lineage>
        <taxon>Eukaryota</taxon>
        <taxon>Viridiplantae</taxon>
        <taxon>Streptophyta</taxon>
        <taxon>Embryophyta</taxon>
        <taxon>Tracheophyta</taxon>
        <taxon>Spermatophyta</taxon>
        <taxon>Magnoliopsida</taxon>
        <taxon>eudicotyledons</taxon>
        <taxon>Gunneridae</taxon>
        <taxon>Pentapetalae</taxon>
        <taxon>rosids</taxon>
        <taxon>malvids</taxon>
        <taxon>Malvales</taxon>
        <taxon>Malvaceae</taxon>
        <taxon>Malvoideae</taxon>
        <taxon>Gossypium</taxon>
    </lineage>
</organism>
<keyword evidence="2" id="KW-1185">Reference proteome</keyword>
<evidence type="ECO:0000313" key="2">
    <source>
        <dbReference type="Proteomes" id="UP000593561"/>
    </source>
</evidence>
<reference evidence="1 2" key="1">
    <citation type="journal article" date="2019" name="Genome Biol. Evol.">
        <title>Insights into the evolution of the New World diploid cottons (Gossypium, subgenus Houzingenia) based on genome sequencing.</title>
        <authorList>
            <person name="Grover C.E."/>
            <person name="Arick M.A. 2nd"/>
            <person name="Thrash A."/>
            <person name="Conover J.L."/>
            <person name="Sanders W.S."/>
            <person name="Peterson D.G."/>
            <person name="Frelichowski J.E."/>
            <person name="Scheffler J.A."/>
            <person name="Scheffler B.E."/>
            <person name="Wendel J.F."/>
        </authorList>
    </citation>
    <scope>NUCLEOTIDE SEQUENCE [LARGE SCALE GENOMIC DNA]</scope>
    <source>
        <strain evidence="1">27</strain>
        <tissue evidence="1">Leaf</tissue>
    </source>
</reference>
<accession>A0A7J8S9P3</accession>
<gene>
    <name evidence="1" type="ORF">Godav_008302</name>
</gene>
<protein>
    <submittedName>
        <fullName evidence="1">Uncharacterized protein</fullName>
    </submittedName>
</protein>
<dbReference type="AlphaFoldDB" id="A0A7J8S9P3"/>
<name>A0A7J8S9P3_GOSDV</name>
<evidence type="ECO:0000313" key="1">
    <source>
        <dbReference type="EMBL" id="MBA0622791.1"/>
    </source>
</evidence>
<dbReference type="Proteomes" id="UP000593561">
    <property type="component" value="Unassembled WGS sequence"/>
</dbReference>
<comment type="caution">
    <text evidence="1">The sequence shown here is derived from an EMBL/GenBank/DDBJ whole genome shotgun (WGS) entry which is preliminary data.</text>
</comment>